<feature type="region of interest" description="Disordered" evidence="1">
    <location>
        <begin position="450"/>
        <end position="490"/>
    </location>
</feature>
<keyword evidence="3" id="KW-1185">Reference proteome</keyword>
<gene>
    <name evidence="2" type="ORF">CPB83DRAFT_886171</name>
</gene>
<feature type="region of interest" description="Disordered" evidence="1">
    <location>
        <begin position="741"/>
        <end position="772"/>
    </location>
</feature>
<feature type="compositionally biased region" description="Low complexity" evidence="1">
    <location>
        <begin position="551"/>
        <end position="573"/>
    </location>
</feature>
<evidence type="ECO:0008006" key="4">
    <source>
        <dbReference type="Google" id="ProtNLM"/>
    </source>
</evidence>
<feature type="compositionally biased region" description="Low complexity" evidence="1">
    <location>
        <begin position="652"/>
        <end position="662"/>
    </location>
</feature>
<sequence length="772" mass="85714">MDSETIPDDVWITVFETVEDPAVLAVLVRVCRRFHNLASKPLLRELRWLKPESTARNIVAWDGAYKKLRPLTRKLVIGIPYDFSAGVRYHMCEDMQLHDQIHHQITLFPSLSEIVFDGTIISPYTYSKLAAIPTLQSLSLRNCTLADIHTTFQERTEANQITRQLYYSREFPAPPPLIPPPFNLLSIKHFSLSRASVAHELDLGIYHPLCLLTAPNLTSISISWTAAIAARYGHSRWILPNIRDVDIDMPLLTRDLLDALAAFIDRCPRGPRVRLRIEKHNLSEAQMGSVLVPLRGVWSYEGPLGIAACAAVKSLEPTLTHIKMNEPLDLTPLLDGLEKLPRSVEDLELHVRYWDMEVLFAAKHLFKSMRKLTIKYIRGTLSKDFLVVLGADILAHLPKLTTLKILNITAREDPAAARLLKSLHVGGTTPVVGGPWLHGYHGHLHPSVHGHPHNGHTGNGGSSLFGSTGNGSLVQHHSQLYHPPPTHHPSAPLHYLPTPALDYDMTYEEEEEMYDQQIIEATLQDSLNDVDPWDAPSSSNQPGLMRNHSRTTNSFSGPSTSSLPSTTSISTVSPPVPPPHSSGPSTPSSFVPLTSNVFISSSDPSSWSHHRTAASLYHTSQGSQLSTSQWRDLARRKFIVKRDTNNFRATTTTAAASASSSSIQSAPVSPSWTSALSQDDSSEILPPNDGPRPSQSAQSELGDYLIGWSRYCRSLRTVQIEEGWYWDRRFEGDRWVLRGRTGTSDSDIAASKGNGSWKGKEKQSFPKGGFLP</sequence>
<accession>A0A9P6E8U4</accession>
<feature type="region of interest" description="Disordered" evidence="1">
    <location>
        <begin position="528"/>
        <end position="588"/>
    </location>
</feature>
<reference evidence="2" key="1">
    <citation type="submission" date="2020-11" db="EMBL/GenBank/DDBJ databases">
        <authorList>
            <consortium name="DOE Joint Genome Institute"/>
            <person name="Ahrendt S."/>
            <person name="Riley R."/>
            <person name="Andreopoulos W."/>
            <person name="Labutti K."/>
            <person name="Pangilinan J."/>
            <person name="Ruiz-Duenas F.J."/>
            <person name="Barrasa J.M."/>
            <person name="Sanchez-Garcia M."/>
            <person name="Camarero S."/>
            <person name="Miyauchi S."/>
            <person name="Serrano A."/>
            <person name="Linde D."/>
            <person name="Babiker R."/>
            <person name="Drula E."/>
            <person name="Ayuso-Fernandez I."/>
            <person name="Pacheco R."/>
            <person name="Padilla G."/>
            <person name="Ferreira P."/>
            <person name="Barriuso J."/>
            <person name="Kellner H."/>
            <person name="Castanera R."/>
            <person name="Alfaro M."/>
            <person name="Ramirez L."/>
            <person name="Pisabarro A.G."/>
            <person name="Kuo A."/>
            <person name="Tritt A."/>
            <person name="Lipzen A."/>
            <person name="He G."/>
            <person name="Yan M."/>
            <person name="Ng V."/>
            <person name="Cullen D."/>
            <person name="Martin F."/>
            <person name="Rosso M.-N."/>
            <person name="Henrissat B."/>
            <person name="Hibbett D."/>
            <person name="Martinez A.T."/>
            <person name="Grigoriev I.V."/>
        </authorList>
    </citation>
    <scope>NUCLEOTIDE SEQUENCE</scope>
    <source>
        <strain evidence="2">CBS 506.95</strain>
    </source>
</reference>
<dbReference type="SUPFAM" id="SSF52047">
    <property type="entry name" value="RNI-like"/>
    <property type="match status" value="1"/>
</dbReference>
<dbReference type="Proteomes" id="UP000807306">
    <property type="component" value="Unassembled WGS sequence"/>
</dbReference>
<feature type="compositionally biased region" description="Polar residues" evidence="1">
    <location>
        <begin position="663"/>
        <end position="679"/>
    </location>
</feature>
<feature type="region of interest" description="Disordered" evidence="1">
    <location>
        <begin position="652"/>
        <end position="698"/>
    </location>
</feature>
<organism evidence="2 3">
    <name type="scientific">Crepidotus variabilis</name>
    <dbReference type="NCBI Taxonomy" id="179855"/>
    <lineage>
        <taxon>Eukaryota</taxon>
        <taxon>Fungi</taxon>
        <taxon>Dikarya</taxon>
        <taxon>Basidiomycota</taxon>
        <taxon>Agaricomycotina</taxon>
        <taxon>Agaricomycetes</taxon>
        <taxon>Agaricomycetidae</taxon>
        <taxon>Agaricales</taxon>
        <taxon>Agaricineae</taxon>
        <taxon>Crepidotaceae</taxon>
        <taxon>Crepidotus</taxon>
    </lineage>
</organism>
<dbReference type="AlphaFoldDB" id="A0A9P6E8U4"/>
<evidence type="ECO:0000313" key="2">
    <source>
        <dbReference type="EMBL" id="KAF9524624.1"/>
    </source>
</evidence>
<protein>
    <recommendedName>
        <fullName evidence="4">F-box domain-containing protein</fullName>
    </recommendedName>
</protein>
<name>A0A9P6E8U4_9AGAR</name>
<evidence type="ECO:0000313" key="3">
    <source>
        <dbReference type="Proteomes" id="UP000807306"/>
    </source>
</evidence>
<proteinExistence type="predicted"/>
<dbReference type="EMBL" id="MU157896">
    <property type="protein sequence ID" value="KAF9524624.1"/>
    <property type="molecule type" value="Genomic_DNA"/>
</dbReference>
<comment type="caution">
    <text evidence="2">The sequence shown here is derived from an EMBL/GenBank/DDBJ whole genome shotgun (WGS) entry which is preliminary data.</text>
</comment>
<dbReference type="OrthoDB" id="5354526at2759"/>
<feature type="compositionally biased region" description="Polar residues" evidence="1">
    <location>
        <begin position="464"/>
        <end position="478"/>
    </location>
</feature>
<dbReference type="Gene3D" id="3.80.10.10">
    <property type="entry name" value="Ribonuclease Inhibitor"/>
    <property type="match status" value="1"/>
</dbReference>
<dbReference type="InterPro" id="IPR032675">
    <property type="entry name" value="LRR_dom_sf"/>
</dbReference>
<evidence type="ECO:0000256" key="1">
    <source>
        <dbReference type="SAM" id="MobiDB-lite"/>
    </source>
</evidence>